<keyword evidence="2" id="KW-1185">Reference proteome</keyword>
<dbReference type="Pfam" id="PF13376">
    <property type="entry name" value="OmdA"/>
    <property type="match status" value="1"/>
</dbReference>
<evidence type="ECO:0000313" key="1">
    <source>
        <dbReference type="EMBL" id="PRY28187.1"/>
    </source>
</evidence>
<dbReference type="Proteomes" id="UP000238375">
    <property type="component" value="Unassembled WGS sequence"/>
</dbReference>
<dbReference type="RefSeq" id="WP_106140375.1">
    <property type="nucleotide sequence ID" value="NZ_PVTE01000030.1"/>
</dbReference>
<accession>A0A2T0S447</accession>
<proteinExistence type="predicted"/>
<comment type="caution">
    <text evidence="1">The sequence shown here is derived from an EMBL/GenBank/DDBJ whole genome shotgun (WGS) entry which is preliminary data.</text>
</comment>
<evidence type="ECO:0000313" key="2">
    <source>
        <dbReference type="Proteomes" id="UP000238375"/>
    </source>
</evidence>
<gene>
    <name evidence="1" type="ORF">CLV58_13044</name>
</gene>
<reference evidence="1 2" key="1">
    <citation type="submission" date="2018-03" db="EMBL/GenBank/DDBJ databases">
        <title>Genomic Encyclopedia of Archaeal and Bacterial Type Strains, Phase II (KMG-II): from individual species to whole genera.</title>
        <authorList>
            <person name="Goeker M."/>
        </authorList>
    </citation>
    <scope>NUCLEOTIDE SEQUENCE [LARGE SCALE GENOMIC DNA]</scope>
    <source>
        <strain evidence="1 2">DSM 28354</strain>
    </source>
</reference>
<name>A0A2T0S447_9BACT</name>
<dbReference type="OrthoDB" id="9796999at2"/>
<dbReference type="EMBL" id="PVTE01000030">
    <property type="protein sequence ID" value="PRY28187.1"/>
    <property type="molecule type" value="Genomic_DNA"/>
</dbReference>
<protein>
    <submittedName>
        <fullName evidence="1">Uncharacterized protein YdeI (YjbR/CyaY-like superfamily)</fullName>
    </submittedName>
</protein>
<dbReference type="AlphaFoldDB" id="A0A2T0S447"/>
<organism evidence="1 2">
    <name type="scientific">Spirosoma oryzae</name>
    <dbReference type="NCBI Taxonomy" id="1469603"/>
    <lineage>
        <taxon>Bacteria</taxon>
        <taxon>Pseudomonadati</taxon>
        <taxon>Bacteroidota</taxon>
        <taxon>Cytophagia</taxon>
        <taxon>Cytophagales</taxon>
        <taxon>Cytophagaceae</taxon>
        <taxon>Spirosoma</taxon>
    </lineage>
</organism>
<sequence length="198" mass="22769">MKPETNTFFPKNRQQWRDWLAEHHDKQPSVWLLYAKKKSGLPGITYDEAVEEALCFGWIDSTAKPVDADTFMQFFCPRKAKSGWSKVNKERLVRLTHAGLMMPAGIASVERAKENGSWELLDEAEAQIIPPDLASELAKRPVASDFFTNLCRSDKRAILIWISAAKRSETRQKRIAELIDCTDQRRKPRLLQPTKKKL</sequence>